<dbReference type="InterPro" id="IPR037229">
    <property type="entry name" value="Ribosomal_bL35_sf"/>
</dbReference>
<dbReference type="RefSeq" id="WP_076348750.1">
    <property type="nucleotide sequence ID" value="NZ_FTOO01000012.1"/>
</dbReference>
<dbReference type="AlphaFoldDB" id="A0A1N7PC09"/>
<evidence type="ECO:0000313" key="8">
    <source>
        <dbReference type="EMBL" id="SIT08173.1"/>
    </source>
</evidence>
<dbReference type="Proteomes" id="UP000186156">
    <property type="component" value="Unassembled WGS sequence"/>
</dbReference>
<dbReference type="OrthoDB" id="47476at2"/>
<dbReference type="GO" id="GO:0022625">
    <property type="term" value="C:cytosolic large ribosomal subunit"/>
    <property type="evidence" value="ECO:0007669"/>
    <property type="project" value="TreeGrafter"/>
</dbReference>
<dbReference type="HAMAP" id="MF_00514">
    <property type="entry name" value="Ribosomal_bL35"/>
    <property type="match status" value="1"/>
</dbReference>
<dbReference type="NCBIfam" id="TIGR00001">
    <property type="entry name" value="rpmI_bact"/>
    <property type="match status" value="1"/>
</dbReference>
<dbReference type="FunFam" id="4.10.410.60:FF:000001">
    <property type="entry name" value="50S ribosomal protein L35"/>
    <property type="match status" value="1"/>
</dbReference>
<dbReference type="SUPFAM" id="SSF143034">
    <property type="entry name" value="L35p-like"/>
    <property type="match status" value="1"/>
</dbReference>
<keyword evidence="2 5" id="KW-0689">Ribosomal protein</keyword>
<reference evidence="9" key="1">
    <citation type="submission" date="2017-01" db="EMBL/GenBank/DDBJ databases">
        <authorList>
            <person name="Varghese N."/>
            <person name="Submissions S."/>
        </authorList>
    </citation>
    <scope>NUCLEOTIDE SEQUENCE [LARGE SCALE GENOMIC DNA]</scope>
    <source>
        <strain evidence="9">DSM 16176</strain>
    </source>
</reference>
<evidence type="ECO:0000256" key="7">
    <source>
        <dbReference type="SAM" id="MobiDB-lite"/>
    </source>
</evidence>
<dbReference type="PANTHER" id="PTHR33343">
    <property type="entry name" value="54S RIBOSOMAL PROTEIN BL35M"/>
    <property type="match status" value="1"/>
</dbReference>
<dbReference type="InterPro" id="IPR001706">
    <property type="entry name" value="Ribosomal_bL35"/>
</dbReference>
<organism evidence="8 9">
    <name type="scientific">Alicyclobacillus vulcanalis</name>
    <dbReference type="NCBI Taxonomy" id="252246"/>
    <lineage>
        <taxon>Bacteria</taxon>
        <taxon>Bacillati</taxon>
        <taxon>Bacillota</taxon>
        <taxon>Bacilli</taxon>
        <taxon>Bacillales</taxon>
        <taxon>Alicyclobacillaceae</taxon>
        <taxon>Alicyclobacillus</taxon>
    </lineage>
</organism>
<dbReference type="PRINTS" id="PR00064">
    <property type="entry name" value="RIBOSOMALL35"/>
</dbReference>
<dbReference type="EMBL" id="FTOO01000012">
    <property type="protein sequence ID" value="SIT08173.1"/>
    <property type="molecule type" value="Genomic_DNA"/>
</dbReference>
<keyword evidence="3 5" id="KW-0687">Ribonucleoprotein</keyword>
<name>A0A1N7PC09_9BACL</name>
<dbReference type="GO" id="GO:0006412">
    <property type="term" value="P:translation"/>
    <property type="evidence" value="ECO:0007669"/>
    <property type="project" value="UniProtKB-UniRule"/>
</dbReference>
<evidence type="ECO:0000256" key="5">
    <source>
        <dbReference type="HAMAP-Rule" id="MF_00514"/>
    </source>
</evidence>
<evidence type="ECO:0000256" key="3">
    <source>
        <dbReference type="ARBA" id="ARBA00023274"/>
    </source>
</evidence>
<feature type="region of interest" description="Disordered" evidence="7">
    <location>
        <begin position="1"/>
        <end position="20"/>
    </location>
</feature>
<accession>A0A1N7PC09</accession>
<evidence type="ECO:0000313" key="9">
    <source>
        <dbReference type="Proteomes" id="UP000186156"/>
    </source>
</evidence>
<evidence type="ECO:0000256" key="2">
    <source>
        <dbReference type="ARBA" id="ARBA00022980"/>
    </source>
</evidence>
<dbReference type="Pfam" id="PF01632">
    <property type="entry name" value="Ribosomal_L35p"/>
    <property type="match status" value="1"/>
</dbReference>
<evidence type="ECO:0000256" key="1">
    <source>
        <dbReference type="ARBA" id="ARBA00006598"/>
    </source>
</evidence>
<proteinExistence type="inferred from homology"/>
<evidence type="ECO:0000256" key="4">
    <source>
        <dbReference type="ARBA" id="ARBA00071664"/>
    </source>
</evidence>
<dbReference type="GO" id="GO:0003735">
    <property type="term" value="F:structural constituent of ribosome"/>
    <property type="evidence" value="ECO:0007669"/>
    <property type="project" value="InterPro"/>
</dbReference>
<evidence type="ECO:0000256" key="6">
    <source>
        <dbReference type="RuleBase" id="RU000568"/>
    </source>
</evidence>
<feature type="compositionally biased region" description="Basic residues" evidence="7">
    <location>
        <begin position="1"/>
        <end position="18"/>
    </location>
</feature>
<gene>
    <name evidence="5" type="primary">rpmI</name>
    <name evidence="8" type="ORF">SAMN05421799_11290</name>
</gene>
<comment type="similarity">
    <text evidence="1 5 6">Belongs to the bacterial ribosomal protein bL35 family.</text>
</comment>
<keyword evidence="9" id="KW-1185">Reference proteome</keyword>
<dbReference type="STRING" id="252246.SAMN05421799_11290"/>
<dbReference type="InterPro" id="IPR021137">
    <property type="entry name" value="Ribosomal_bL35-like"/>
</dbReference>
<protein>
    <recommendedName>
        <fullName evidence="4 5">Large ribosomal subunit protein bL35</fullName>
    </recommendedName>
</protein>
<dbReference type="PANTHER" id="PTHR33343:SF1">
    <property type="entry name" value="LARGE RIBOSOMAL SUBUNIT PROTEIN BL35M"/>
    <property type="match status" value="1"/>
</dbReference>
<dbReference type="Gene3D" id="4.10.410.60">
    <property type="match status" value="1"/>
</dbReference>
<sequence length="67" mass="7721">MAKTKMKTHSGLKKRVKRTGTGLLKRTKAFGYHKLEHKSPARKRRLSGTTLVSRSDVKRIKQLVVYK</sequence>